<organism evidence="2 3">
    <name type="scientific">Sorangium cellulosum</name>
    <name type="common">Polyangium cellulosum</name>
    <dbReference type="NCBI Taxonomy" id="56"/>
    <lineage>
        <taxon>Bacteria</taxon>
        <taxon>Pseudomonadati</taxon>
        <taxon>Myxococcota</taxon>
        <taxon>Polyangia</taxon>
        <taxon>Polyangiales</taxon>
        <taxon>Polyangiaceae</taxon>
        <taxon>Sorangium</taxon>
    </lineage>
</organism>
<accession>A0A4P2R6D5</accession>
<proteinExistence type="predicted"/>
<evidence type="ECO:0000313" key="2">
    <source>
        <dbReference type="EMBL" id="AUX38271.1"/>
    </source>
</evidence>
<dbReference type="Proteomes" id="UP000295497">
    <property type="component" value="Chromosome"/>
</dbReference>
<feature type="compositionally biased region" description="Basic and acidic residues" evidence="1">
    <location>
        <begin position="35"/>
        <end position="68"/>
    </location>
</feature>
<sequence>MGWSGVDGPGFNSTDAGARSGRSPDEIMLGSPAQSRREAARKAGDPRPDRGRAERGHRCVPHRPPEIG</sequence>
<gene>
    <name evidence="2" type="ORF">SOCE836_105120</name>
</gene>
<protein>
    <submittedName>
        <fullName evidence="2">Uncharacterized protein</fullName>
    </submittedName>
</protein>
<dbReference type="EMBL" id="CP012672">
    <property type="protein sequence ID" value="AUX38271.1"/>
    <property type="molecule type" value="Genomic_DNA"/>
</dbReference>
<evidence type="ECO:0000313" key="3">
    <source>
        <dbReference type="Proteomes" id="UP000295497"/>
    </source>
</evidence>
<name>A0A4P2R6D5_SORCE</name>
<feature type="region of interest" description="Disordered" evidence="1">
    <location>
        <begin position="1"/>
        <end position="68"/>
    </location>
</feature>
<dbReference type="AlphaFoldDB" id="A0A4P2R6D5"/>
<reference evidence="2 3" key="1">
    <citation type="submission" date="2015-09" db="EMBL/GenBank/DDBJ databases">
        <title>Sorangium comparison.</title>
        <authorList>
            <person name="Zaburannyi N."/>
            <person name="Bunk B."/>
            <person name="Overmann J."/>
            <person name="Mueller R."/>
        </authorList>
    </citation>
    <scope>NUCLEOTIDE SEQUENCE [LARGE SCALE GENOMIC DNA]</scope>
    <source>
        <strain evidence="2 3">So ce836</strain>
    </source>
</reference>
<evidence type="ECO:0000256" key="1">
    <source>
        <dbReference type="SAM" id="MobiDB-lite"/>
    </source>
</evidence>